<name>A0ACC2IFI9_9PLEO</name>
<gene>
    <name evidence="1" type="ORF">OPT61_g4062</name>
</gene>
<reference evidence="1" key="1">
    <citation type="submission" date="2022-11" db="EMBL/GenBank/DDBJ databases">
        <title>Genome Sequence of Boeremia exigua.</title>
        <authorList>
            <person name="Buettner E."/>
        </authorList>
    </citation>
    <scope>NUCLEOTIDE SEQUENCE</scope>
    <source>
        <strain evidence="1">CU02</strain>
    </source>
</reference>
<organism evidence="1 2">
    <name type="scientific">Boeremia exigua</name>
    <dbReference type="NCBI Taxonomy" id="749465"/>
    <lineage>
        <taxon>Eukaryota</taxon>
        <taxon>Fungi</taxon>
        <taxon>Dikarya</taxon>
        <taxon>Ascomycota</taxon>
        <taxon>Pezizomycotina</taxon>
        <taxon>Dothideomycetes</taxon>
        <taxon>Pleosporomycetidae</taxon>
        <taxon>Pleosporales</taxon>
        <taxon>Pleosporineae</taxon>
        <taxon>Didymellaceae</taxon>
        <taxon>Boeremia</taxon>
    </lineage>
</organism>
<sequence length="126" mass="13689">MGPDGLASVTQQETARVQILSLTVEALARRLDNPHSLDDNSACTRPVKPDTNVYSTRRHQSCPYLTRVEVPKWDLPAPGSGSLAAVVEPHTGTLSTGRQSYAGEKLNGDRLEGGARLHQQENEFVP</sequence>
<dbReference type="Proteomes" id="UP001153331">
    <property type="component" value="Unassembled WGS sequence"/>
</dbReference>
<accession>A0ACC2IFI9</accession>
<evidence type="ECO:0000313" key="2">
    <source>
        <dbReference type="Proteomes" id="UP001153331"/>
    </source>
</evidence>
<proteinExistence type="predicted"/>
<comment type="caution">
    <text evidence="1">The sequence shown here is derived from an EMBL/GenBank/DDBJ whole genome shotgun (WGS) entry which is preliminary data.</text>
</comment>
<evidence type="ECO:0000313" key="1">
    <source>
        <dbReference type="EMBL" id="KAJ8113945.1"/>
    </source>
</evidence>
<protein>
    <submittedName>
        <fullName evidence="1">Uncharacterized protein</fullName>
    </submittedName>
</protein>
<keyword evidence="2" id="KW-1185">Reference proteome</keyword>
<dbReference type="EMBL" id="JAPHNI010000222">
    <property type="protein sequence ID" value="KAJ8113945.1"/>
    <property type="molecule type" value="Genomic_DNA"/>
</dbReference>